<gene>
    <name evidence="2" type="ORF">NDU88_009802</name>
</gene>
<feature type="region of interest" description="Disordered" evidence="1">
    <location>
        <begin position="1"/>
        <end position="84"/>
    </location>
</feature>
<sequence length="84" mass="9009">MHEGSAKNREQTALGDSAQQASQGGLKFPEGINNLPCRKENTSRSGGRDTQATGNKAALSDRERESPQPSSSIAQGQDRKRVQV</sequence>
<feature type="compositionally biased region" description="Basic and acidic residues" evidence="1">
    <location>
        <begin position="1"/>
        <end position="10"/>
    </location>
</feature>
<comment type="caution">
    <text evidence="2">The sequence shown here is derived from an EMBL/GenBank/DDBJ whole genome shotgun (WGS) entry which is preliminary data.</text>
</comment>
<organism evidence="2 3">
    <name type="scientific">Pleurodeles waltl</name>
    <name type="common">Iberian ribbed newt</name>
    <dbReference type="NCBI Taxonomy" id="8319"/>
    <lineage>
        <taxon>Eukaryota</taxon>
        <taxon>Metazoa</taxon>
        <taxon>Chordata</taxon>
        <taxon>Craniata</taxon>
        <taxon>Vertebrata</taxon>
        <taxon>Euteleostomi</taxon>
        <taxon>Amphibia</taxon>
        <taxon>Batrachia</taxon>
        <taxon>Caudata</taxon>
        <taxon>Salamandroidea</taxon>
        <taxon>Salamandridae</taxon>
        <taxon>Pleurodelinae</taxon>
        <taxon>Pleurodeles</taxon>
    </lineage>
</organism>
<feature type="compositionally biased region" description="Polar residues" evidence="1">
    <location>
        <begin position="43"/>
        <end position="54"/>
    </location>
</feature>
<protein>
    <submittedName>
        <fullName evidence="2">Uncharacterized protein</fullName>
    </submittedName>
</protein>
<evidence type="ECO:0000313" key="2">
    <source>
        <dbReference type="EMBL" id="KAJ1143494.1"/>
    </source>
</evidence>
<evidence type="ECO:0000256" key="1">
    <source>
        <dbReference type="SAM" id="MobiDB-lite"/>
    </source>
</evidence>
<reference evidence="2" key="1">
    <citation type="journal article" date="2022" name="bioRxiv">
        <title>Sequencing and chromosome-scale assembly of the giantPleurodeles waltlgenome.</title>
        <authorList>
            <person name="Brown T."/>
            <person name="Elewa A."/>
            <person name="Iarovenko S."/>
            <person name="Subramanian E."/>
            <person name="Araus A.J."/>
            <person name="Petzold A."/>
            <person name="Susuki M."/>
            <person name="Suzuki K.-i.T."/>
            <person name="Hayashi T."/>
            <person name="Toyoda A."/>
            <person name="Oliveira C."/>
            <person name="Osipova E."/>
            <person name="Leigh N.D."/>
            <person name="Simon A."/>
            <person name="Yun M.H."/>
        </authorList>
    </citation>
    <scope>NUCLEOTIDE SEQUENCE</scope>
    <source>
        <strain evidence="2">20211129_DDA</strain>
        <tissue evidence="2">Liver</tissue>
    </source>
</reference>
<proteinExistence type="predicted"/>
<dbReference type="EMBL" id="JANPWB010000010">
    <property type="protein sequence ID" value="KAJ1143494.1"/>
    <property type="molecule type" value="Genomic_DNA"/>
</dbReference>
<evidence type="ECO:0000313" key="3">
    <source>
        <dbReference type="Proteomes" id="UP001066276"/>
    </source>
</evidence>
<name>A0AAV7QWS8_PLEWA</name>
<accession>A0AAV7QWS8</accession>
<keyword evidence="3" id="KW-1185">Reference proteome</keyword>
<dbReference type="Proteomes" id="UP001066276">
    <property type="component" value="Chromosome 6"/>
</dbReference>
<dbReference type="AlphaFoldDB" id="A0AAV7QWS8"/>